<gene>
    <name evidence="2" type="ORF">C8N24_3024</name>
</gene>
<evidence type="ECO:0000313" key="3">
    <source>
        <dbReference type="Proteomes" id="UP000278962"/>
    </source>
</evidence>
<dbReference type="AlphaFoldDB" id="A0A660LJ02"/>
<evidence type="ECO:0000259" key="1">
    <source>
        <dbReference type="SMART" id="SM00642"/>
    </source>
</evidence>
<dbReference type="Gene3D" id="3.20.20.80">
    <property type="entry name" value="Glycosidases"/>
    <property type="match status" value="4"/>
</dbReference>
<proteinExistence type="predicted"/>
<dbReference type="Proteomes" id="UP000278962">
    <property type="component" value="Unassembled WGS sequence"/>
</dbReference>
<dbReference type="CDD" id="cd11336">
    <property type="entry name" value="AmyAc_MTSase"/>
    <property type="match status" value="1"/>
</dbReference>
<sequence length="649" mass="72050">MTELRATYRLQLGGDFGFAAARELVPYLADLGVSHLYLPPSFQAREGSTHGYDVVDPGSISNELGGEDEFMALVEAAREAGLGIVLDIVPNHMATDGKNRYWSDPELRRTFFDIDAKTGRHRRFFDIDHLAGVRQEDPEVFEETHRLALRLVREGIVDGLRIDHPDGLADPAGYLQRLRDGGAQHVWVEKILDPGEPLRDWPIEGTVGYEFLNDVAGLFVDPAGEAPLTDLWIEVSGDDRRFGELAFEAKLEQARTTFAQDVERLASEAPERVAGLERALASLPVYRTYVEPWSGKVTDEDRHAVAEAGLPASLASKLLLEVPGWEAFITRFQQTTPPVMAKGVEDTAFYRYARLLALNDVGGDPGRFSVSVADFHRGNAERAERFPNNLLVTQTHDTKRSGDVRARIGALASLPDEFAAHVKNWLSVCRSLTSGGAPTPVEQLFIFQTLLGAWPISEDRLHGYLEKAMREAKQHTTWVEVNEEHEAAVQQFAKALLTHRDFLRTFEPFQQQVAALGDRHALGQLLLKLTVPGVPDIYQGDELLCLSLVDPDNRRPVDWDERRAALASDAPPAKLEIIRTVLALRKRLPEAFAGAYAPVEAGEDVVAFTRGDEQVFVAVRLRGDGDLPRPDGDWAAELELDGLVVLSRR</sequence>
<dbReference type="NCBIfam" id="TIGR02401">
    <property type="entry name" value="trehalose_TreY"/>
    <property type="match status" value="1"/>
</dbReference>
<dbReference type="SUPFAM" id="SSF51445">
    <property type="entry name" value="(Trans)glycosidases"/>
    <property type="match status" value="1"/>
</dbReference>
<dbReference type="InterPro" id="IPR012767">
    <property type="entry name" value="Trehalose_TreY"/>
</dbReference>
<dbReference type="Gene3D" id="1.10.150.200">
    <property type="entry name" value="Maltooligosyl trehalose synthase, domain 3"/>
    <property type="match status" value="1"/>
</dbReference>
<dbReference type="RefSeq" id="WP_121251034.1">
    <property type="nucleotide sequence ID" value="NZ_RBIL01000001.1"/>
</dbReference>
<dbReference type="EMBL" id="RBIL01000001">
    <property type="protein sequence ID" value="RKQ93164.1"/>
    <property type="molecule type" value="Genomic_DNA"/>
</dbReference>
<dbReference type="InterPro" id="IPR017853">
    <property type="entry name" value="GH"/>
</dbReference>
<accession>A0A660LJ02</accession>
<protein>
    <submittedName>
        <fullName evidence="2">(1-&gt;4)-alpha-D-glucan 1-alpha-D-glucosylmutase</fullName>
    </submittedName>
</protein>
<dbReference type="PANTHER" id="PTHR10357:SF216">
    <property type="entry name" value="MALTOOLIGOSYL TREHALOSE SYNTHASE-RELATED"/>
    <property type="match status" value="1"/>
</dbReference>
<dbReference type="OrthoDB" id="9761577at2"/>
<reference evidence="2 3" key="1">
    <citation type="submission" date="2018-10" db="EMBL/GenBank/DDBJ databases">
        <title>Genomic Encyclopedia of Archaeal and Bacterial Type Strains, Phase II (KMG-II): from individual species to whole genera.</title>
        <authorList>
            <person name="Goeker M."/>
        </authorList>
    </citation>
    <scope>NUCLEOTIDE SEQUENCE [LARGE SCALE GENOMIC DNA]</scope>
    <source>
        <strain evidence="2 3">DSM 14954</strain>
    </source>
</reference>
<dbReference type="GO" id="GO:0030980">
    <property type="term" value="P:alpha-glucan catabolic process"/>
    <property type="evidence" value="ECO:0007669"/>
    <property type="project" value="TreeGrafter"/>
</dbReference>
<dbReference type="InterPro" id="IPR006047">
    <property type="entry name" value="GH13_cat_dom"/>
</dbReference>
<organism evidence="2 3">
    <name type="scientific">Solirubrobacter pauli</name>
    <dbReference type="NCBI Taxonomy" id="166793"/>
    <lineage>
        <taxon>Bacteria</taxon>
        <taxon>Bacillati</taxon>
        <taxon>Actinomycetota</taxon>
        <taxon>Thermoleophilia</taxon>
        <taxon>Solirubrobacterales</taxon>
        <taxon>Solirubrobacteraceae</taxon>
        <taxon>Solirubrobacter</taxon>
    </lineage>
</organism>
<dbReference type="SMART" id="SM00642">
    <property type="entry name" value="Aamy"/>
    <property type="match status" value="1"/>
</dbReference>
<dbReference type="GO" id="GO:0047470">
    <property type="term" value="F:(1,4)-alpha-D-glucan 1-alpha-D-glucosylmutase activity"/>
    <property type="evidence" value="ECO:0007669"/>
    <property type="project" value="TreeGrafter"/>
</dbReference>
<dbReference type="Pfam" id="PF00128">
    <property type="entry name" value="Alpha-amylase"/>
    <property type="match status" value="1"/>
</dbReference>
<feature type="domain" description="Glycosyl hydrolase family 13 catalytic" evidence="1">
    <location>
        <begin position="17"/>
        <end position="585"/>
    </location>
</feature>
<evidence type="ECO:0000313" key="2">
    <source>
        <dbReference type="EMBL" id="RKQ93164.1"/>
    </source>
</evidence>
<keyword evidence="3" id="KW-1185">Reference proteome</keyword>
<comment type="caution">
    <text evidence="2">The sequence shown here is derived from an EMBL/GenBank/DDBJ whole genome shotgun (WGS) entry which is preliminary data.</text>
</comment>
<name>A0A660LJ02_9ACTN</name>
<dbReference type="GO" id="GO:0005992">
    <property type="term" value="P:trehalose biosynthetic process"/>
    <property type="evidence" value="ECO:0007669"/>
    <property type="project" value="TreeGrafter"/>
</dbReference>
<dbReference type="PANTHER" id="PTHR10357">
    <property type="entry name" value="ALPHA-AMYLASE FAMILY MEMBER"/>
    <property type="match status" value="1"/>
</dbReference>